<feature type="transmembrane region" description="Helical" evidence="1">
    <location>
        <begin position="40"/>
        <end position="61"/>
    </location>
</feature>
<organism evidence="2 3">
    <name type="scientific">Nocardia vulneris</name>
    <dbReference type="NCBI Taxonomy" id="1141657"/>
    <lineage>
        <taxon>Bacteria</taxon>
        <taxon>Bacillati</taxon>
        <taxon>Actinomycetota</taxon>
        <taxon>Actinomycetes</taxon>
        <taxon>Mycobacteriales</taxon>
        <taxon>Nocardiaceae</taxon>
        <taxon>Nocardia</taxon>
    </lineage>
</organism>
<keyword evidence="1" id="KW-1133">Transmembrane helix</keyword>
<evidence type="ECO:0000313" key="2">
    <source>
        <dbReference type="EMBL" id="KIA66435.1"/>
    </source>
</evidence>
<keyword evidence="3" id="KW-1185">Reference proteome</keyword>
<evidence type="ECO:0000313" key="3">
    <source>
        <dbReference type="Proteomes" id="UP000031364"/>
    </source>
</evidence>
<protein>
    <submittedName>
        <fullName evidence="2">Uncharacterized protein</fullName>
    </submittedName>
</protein>
<accession>A0ABR4ZMW3</accession>
<proteinExistence type="predicted"/>
<dbReference type="Proteomes" id="UP000031364">
    <property type="component" value="Unassembled WGS sequence"/>
</dbReference>
<gene>
    <name evidence="2" type="ORF">FG87_02300</name>
</gene>
<reference evidence="2 3" key="1">
    <citation type="journal article" date="2014" name="Int. J. Syst. Evol. Microbiol.">
        <title>Nocardia vulneris sp. nov., isolated from wounds of human patients in North America.</title>
        <authorList>
            <person name="Lasker B.A."/>
            <person name="Bell M."/>
            <person name="Klenk H.P."/>
            <person name="Sproer C."/>
            <person name="Schumann C."/>
            <person name="Schumann P."/>
            <person name="Brown J.M."/>
        </authorList>
    </citation>
    <scope>NUCLEOTIDE SEQUENCE [LARGE SCALE GENOMIC DNA]</scope>
    <source>
        <strain evidence="2 3">W9851</strain>
    </source>
</reference>
<feature type="transmembrane region" description="Helical" evidence="1">
    <location>
        <begin position="7"/>
        <end position="28"/>
    </location>
</feature>
<keyword evidence="1" id="KW-0472">Membrane</keyword>
<keyword evidence="1" id="KW-0812">Transmembrane</keyword>
<dbReference type="RefSeq" id="WP_043664036.1">
    <property type="nucleotide sequence ID" value="NZ_BDCI01000007.1"/>
</dbReference>
<dbReference type="EMBL" id="JNFP01000002">
    <property type="protein sequence ID" value="KIA66435.1"/>
    <property type="molecule type" value="Genomic_DNA"/>
</dbReference>
<name>A0ABR4ZMW3_9NOCA</name>
<evidence type="ECO:0000256" key="1">
    <source>
        <dbReference type="SAM" id="Phobius"/>
    </source>
</evidence>
<sequence length="267" mass="28604">MMKYLRWGAVAVGALAIGYYVLHGLTYARTDVYEPAGMGWLGWQMVLPILALTLVPTVFALTGEGITAAFTGRNSAAFRNGLLGLGTIRSVGQTGITVNDQPQVRIEFAVEGADGKNFVATAKMIVPLTELALLQPGVVLPVRYLPDRTDKVEVDLSGDTAQAQQAMNESMIRKGITTRHKLDIAERGIATQAVVRSLSVTGEIRDGHSKIALGLVVTRPDGSTFSTLVEKFLAPSSVGQVQVGRILRVHYLPEAEHEVVIALAVNA</sequence>
<comment type="caution">
    <text evidence="2">The sequence shown here is derived from an EMBL/GenBank/DDBJ whole genome shotgun (WGS) entry which is preliminary data.</text>
</comment>